<protein>
    <recommendedName>
        <fullName evidence="7">BZIP domain-containing protein</fullName>
    </recommendedName>
</protein>
<gene>
    <name evidence="8" type="ORF">THASP1DRAFT_23786</name>
</gene>
<evidence type="ECO:0000313" key="8">
    <source>
        <dbReference type="EMBL" id="RKP08171.1"/>
    </source>
</evidence>
<dbReference type="GO" id="GO:0003700">
    <property type="term" value="F:DNA-binding transcription factor activity"/>
    <property type="evidence" value="ECO:0007669"/>
    <property type="project" value="InterPro"/>
</dbReference>
<proteinExistence type="predicted"/>
<dbReference type="STRING" id="78915.A0A4P9XRN1"/>
<evidence type="ECO:0000256" key="6">
    <source>
        <dbReference type="SAM" id="MobiDB-lite"/>
    </source>
</evidence>
<keyword evidence="5" id="KW-0175">Coiled coil</keyword>
<feature type="compositionally biased region" description="Low complexity" evidence="6">
    <location>
        <begin position="497"/>
        <end position="513"/>
    </location>
</feature>
<feature type="compositionally biased region" description="Low complexity" evidence="6">
    <location>
        <begin position="460"/>
        <end position="481"/>
    </location>
</feature>
<dbReference type="EMBL" id="KZ992629">
    <property type="protein sequence ID" value="RKP08171.1"/>
    <property type="molecule type" value="Genomic_DNA"/>
</dbReference>
<evidence type="ECO:0000313" key="9">
    <source>
        <dbReference type="Proteomes" id="UP000271241"/>
    </source>
</evidence>
<dbReference type="Pfam" id="PF00170">
    <property type="entry name" value="bZIP_1"/>
    <property type="match status" value="1"/>
</dbReference>
<dbReference type="InterPro" id="IPR004827">
    <property type="entry name" value="bZIP"/>
</dbReference>
<feature type="compositionally biased region" description="Low complexity" evidence="6">
    <location>
        <begin position="267"/>
        <end position="288"/>
    </location>
</feature>
<evidence type="ECO:0000256" key="2">
    <source>
        <dbReference type="ARBA" id="ARBA00023015"/>
    </source>
</evidence>
<evidence type="ECO:0000256" key="4">
    <source>
        <dbReference type="ARBA" id="ARBA00023242"/>
    </source>
</evidence>
<keyword evidence="2" id="KW-0805">Transcription regulation</keyword>
<dbReference type="Proteomes" id="UP000271241">
    <property type="component" value="Unassembled WGS sequence"/>
</dbReference>
<accession>A0A4P9XRN1</accession>
<dbReference type="PROSITE" id="PS50217">
    <property type="entry name" value="BZIP"/>
    <property type="match status" value="1"/>
</dbReference>
<dbReference type="InterPro" id="IPR046347">
    <property type="entry name" value="bZIP_sf"/>
</dbReference>
<comment type="subcellular location">
    <subcellularLocation>
        <location evidence="1">Nucleus</location>
    </subcellularLocation>
</comment>
<dbReference type="InterPro" id="IPR051027">
    <property type="entry name" value="bZIP_transcription_factors"/>
</dbReference>
<feature type="compositionally biased region" description="Basic residues" evidence="6">
    <location>
        <begin position="295"/>
        <end position="307"/>
    </location>
</feature>
<dbReference type="PROSITE" id="PS00036">
    <property type="entry name" value="BZIP_BASIC"/>
    <property type="match status" value="1"/>
</dbReference>
<reference evidence="9" key="1">
    <citation type="journal article" date="2018" name="Nat. Microbiol.">
        <title>Leveraging single-cell genomics to expand the fungal tree of life.</title>
        <authorList>
            <person name="Ahrendt S.R."/>
            <person name="Quandt C.A."/>
            <person name="Ciobanu D."/>
            <person name="Clum A."/>
            <person name="Salamov A."/>
            <person name="Andreopoulos B."/>
            <person name="Cheng J.F."/>
            <person name="Woyke T."/>
            <person name="Pelin A."/>
            <person name="Henrissat B."/>
            <person name="Reynolds N.K."/>
            <person name="Benny G.L."/>
            <person name="Smith M.E."/>
            <person name="James T.Y."/>
            <person name="Grigoriev I.V."/>
        </authorList>
    </citation>
    <scope>NUCLEOTIDE SEQUENCE [LARGE SCALE GENOMIC DNA]</scope>
    <source>
        <strain evidence="9">RSA 1356</strain>
    </source>
</reference>
<feature type="coiled-coil region" evidence="5">
    <location>
        <begin position="386"/>
        <end position="420"/>
    </location>
</feature>
<dbReference type="SUPFAM" id="SSF57959">
    <property type="entry name" value="Leucine zipper domain"/>
    <property type="match status" value="1"/>
</dbReference>
<sequence>MSEDPFDAFVDLQMADESTNAAAAAAATVASSSNGIAAPCRVDALAGAGAGYDLSWGSTDTLSPAVSASELFQYYLSDQLAFMSNDPAALAAAAAAAEVAAVAATSRSSASPVHSPLRATFDPQTTPMATSVSAPSAGSTSPVAVKSAPLGFVPSLAALNANTADAWMTHLLSSGTTPPAGPAVQPSQLLLHPESSGMDVDLADGLVALPGARRDGRRQSVSSKVSAARTAAPSGAPYATGAAVSTGTSKRAARAAPIKTSFGASRSTAGDGAPSSAGTTAGSASADGWPESPRSRRSSKLFSRHHATSSDDDDMEDEDMVNELISLRAGVAASKGLGQARRDPLPDEDEIRKMTPKERRQLRNKISARNFRLRRKEYIGTLEAEVKETRGELSGCRTRLNDVEQENRALRKEVCSLREQLEAAMAAAAALNLKDVVPGTPASFPLSPVAATSASASSTGAGEAVAPSVGSASSGSGSSSAYNLLARKRPALRNPVTSSTAMTRSASNSSTASNQLLTPAADDIHKDRSASHPTWGEHRIIVH</sequence>
<feature type="region of interest" description="Disordered" evidence="6">
    <location>
        <begin position="211"/>
        <end position="317"/>
    </location>
</feature>
<keyword evidence="9" id="KW-1185">Reference proteome</keyword>
<dbReference type="OrthoDB" id="5571888at2759"/>
<dbReference type="AlphaFoldDB" id="A0A4P9XRN1"/>
<dbReference type="SMART" id="SM00338">
    <property type="entry name" value="BRLZ"/>
    <property type="match status" value="1"/>
</dbReference>
<organism evidence="8 9">
    <name type="scientific">Thamnocephalis sphaerospora</name>
    <dbReference type="NCBI Taxonomy" id="78915"/>
    <lineage>
        <taxon>Eukaryota</taxon>
        <taxon>Fungi</taxon>
        <taxon>Fungi incertae sedis</taxon>
        <taxon>Zoopagomycota</taxon>
        <taxon>Zoopagomycotina</taxon>
        <taxon>Zoopagomycetes</taxon>
        <taxon>Zoopagales</taxon>
        <taxon>Sigmoideomycetaceae</taxon>
        <taxon>Thamnocephalis</taxon>
    </lineage>
</organism>
<evidence type="ECO:0000256" key="3">
    <source>
        <dbReference type="ARBA" id="ARBA00023163"/>
    </source>
</evidence>
<evidence type="ECO:0000256" key="1">
    <source>
        <dbReference type="ARBA" id="ARBA00004123"/>
    </source>
</evidence>
<keyword evidence="3" id="KW-0804">Transcription</keyword>
<name>A0A4P9XRN1_9FUNG</name>
<keyword evidence="4" id="KW-0539">Nucleus</keyword>
<dbReference type="Gene3D" id="1.20.5.170">
    <property type="match status" value="1"/>
</dbReference>
<evidence type="ECO:0000259" key="7">
    <source>
        <dbReference type="PROSITE" id="PS50217"/>
    </source>
</evidence>
<feature type="region of interest" description="Disordered" evidence="6">
    <location>
        <begin position="460"/>
        <end position="515"/>
    </location>
</feature>
<dbReference type="GO" id="GO:0005634">
    <property type="term" value="C:nucleus"/>
    <property type="evidence" value="ECO:0007669"/>
    <property type="project" value="UniProtKB-SubCell"/>
</dbReference>
<feature type="domain" description="BZIP" evidence="7">
    <location>
        <begin position="357"/>
        <end position="417"/>
    </location>
</feature>
<evidence type="ECO:0000256" key="5">
    <source>
        <dbReference type="SAM" id="Coils"/>
    </source>
</evidence>
<dbReference type="PANTHER" id="PTHR19304">
    <property type="entry name" value="CYCLIC-AMP RESPONSE ELEMENT BINDING PROTEIN"/>
    <property type="match status" value="1"/>
</dbReference>
<dbReference type="CDD" id="cd14810">
    <property type="entry name" value="bZIP_u1"/>
    <property type="match status" value="1"/>
</dbReference>